<keyword evidence="7" id="KW-1185">Reference proteome</keyword>
<dbReference type="InterPro" id="IPR036397">
    <property type="entry name" value="RNaseH_sf"/>
</dbReference>
<evidence type="ECO:0000313" key="6">
    <source>
        <dbReference type="Proteomes" id="UP000222163"/>
    </source>
</evidence>
<evidence type="ECO:0000313" key="7">
    <source>
        <dbReference type="Proteomes" id="UP001242342"/>
    </source>
</evidence>
<keyword evidence="4" id="KW-0269">Exonuclease</keyword>
<evidence type="ECO:0000256" key="2">
    <source>
        <dbReference type="ARBA" id="ARBA00026073"/>
    </source>
</evidence>
<keyword evidence="4" id="KW-0540">Nuclease</keyword>
<dbReference type="RefSeq" id="WP_099214441.1">
    <property type="nucleotide sequence ID" value="NZ_JAUYVU010000002.1"/>
</dbReference>
<dbReference type="EMBL" id="JAUYVU010000002">
    <property type="protein sequence ID" value="MDP2540665.1"/>
    <property type="molecule type" value="Genomic_DNA"/>
</dbReference>
<accession>A0A2G1BX49</accession>
<reference evidence="4 7" key="3">
    <citation type="submission" date="2023-07" db="EMBL/GenBank/DDBJ databases">
        <title>Genome content predicts the carbon catabolic preferences of heterotrophic bacteria.</title>
        <authorList>
            <person name="Gralka M."/>
        </authorList>
    </citation>
    <scope>NUCLEOTIDE SEQUENCE [LARGE SCALE GENOMIC DNA]</scope>
    <source>
        <strain evidence="4 7">4G03</strain>
    </source>
</reference>
<dbReference type="GO" id="GO:0003887">
    <property type="term" value="F:DNA-directed DNA polymerase activity"/>
    <property type="evidence" value="ECO:0007669"/>
    <property type="project" value="InterPro"/>
</dbReference>
<dbReference type="GO" id="GO:0005829">
    <property type="term" value="C:cytosol"/>
    <property type="evidence" value="ECO:0007669"/>
    <property type="project" value="TreeGrafter"/>
</dbReference>
<dbReference type="EMBL" id="PDUU01000003">
    <property type="protein sequence ID" value="PHN98622.1"/>
    <property type="molecule type" value="Genomic_DNA"/>
</dbReference>
<dbReference type="PANTHER" id="PTHR30231">
    <property type="entry name" value="DNA POLYMERASE III SUBUNIT EPSILON"/>
    <property type="match status" value="1"/>
</dbReference>
<evidence type="ECO:0000256" key="1">
    <source>
        <dbReference type="ARBA" id="ARBA00025483"/>
    </source>
</evidence>
<organism evidence="5 6">
    <name type="scientific">Tenacibaculum discolor</name>
    <dbReference type="NCBI Taxonomy" id="361581"/>
    <lineage>
        <taxon>Bacteria</taxon>
        <taxon>Pseudomonadati</taxon>
        <taxon>Bacteroidota</taxon>
        <taxon>Flavobacteriia</taxon>
        <taxon>Flavobacteriales</taxon>
        <taxon>Flavobacteriaceae</taxon>
        <taxon>Tenacibaculum</taxon>
    </lineage>
</organism>
<dbReference type="InterPro" id="IPR013520">
    <property type="entry name" value="Ribonucl_H"/>
</dbReference>
<protein>
    <submittedName>
        <fullName evidence="5">DNA polymerase III subunit epsilon</fullName>
    </submittedName>
    <submittedName>
        <fullName evidence="4">Exonuclease domain-containing protein</fullName>
    </submittedName>
</protein>
<dbReference type="SMART" id="SM00479">
    <property type="entry name" value="EXOIII"/>
    <property type="match status" value="1"/>
</dbReference>
<dbReference type="AlphaFoldDB" id="A0A2G1BX49"/>
<dbReference type="Pfam" id="PF00929">
    <property type="entry name" value="RNase_T"/>
    <property type="match status" value="1"/>
</dbReference>
<proteinExistence type="predicted"/>
<dbReference type="FunFam" id="3.30.420.10:FF:000045">
    <property type="entry name" value="3'-5' exonuclease DinG"/>
    <property type="match status" value="1"/>
</dbReference>
<dbReference type="Proteomes" id="UP000222163">
    <property type="component" value="Unassembled WGS sequence"/>
</dbReference>
<evidence type="ECO:0000313" key="4">
    <source>
        <dbReference type="EMBL" id="MDP2540665.1"/>
    </source>
</evidence>
<dbReference type="Gene3D" id="3.40.1440.10">
    <property type="entry name" value="GIY-YIG endonuclease"/>
    <property type="match status" value="1"/>
</dbReference>
<comment type="subunit">
    <text evidence="2">DNA polymerase III contains a core (composed of alpha, epsilon and theta chains) that associates with a tau subunit. This core dimerizes to form the POLIII' complex. PolIII' associates with the gamma complex (composed of gamma, delta, delta', psi and chi chains) and with the beta chain to form the complete DNA polymerase III complex.</text>
</comment>
<dbReference type="InterPro" id="IPR006054">
    <property type="entry name" value="DnaQ"/>
</dbReference>
<reference evidence="5" key="2">
    <citation type="submission" date="2017-10" db="EMBL/GenBank/DDBJ databases">
        <authorList>
            <person name="Enke T.N."/>
            <person name="Cordero O.X."/>
        </authorList>
    </citation>
    <scope>NUCLEOTIDE SEQUENCE</scope>
    <source>
        <strain evidence="5">4G03</strain>
    </source>
</reference>
<reference evidence="5 6" key="1">
    <citation type="journal article" date="2016" name="Nat. Commun.">
        <title>Microbial interactions lead to rapid micro-scale successions on model marine particles.</title>
        <authorList>
            <person name="Datta M.S."/>
            <person name="Sliwerska E."/>
            <person name="Gore J."/>
            <person name="Polz M.F."/>
            <person name="Cordero O.X."/>
        </authorList>
    </citation>
    <scope>NUCLEOTIDE SEQUENCE [LARGE SCALE GENOMIC DNA]</scope>
    <source>
        <strain evidence="5 6">4G03</strain>
    </source>
</reference>
<comment type="function">
    <text evidence="1">DNA polymerase III is a complex, multichain enzyme responsible for most of the replicative synthesis in bacteria. The epsilon subunit contain the editing function and is a proofreading 3'-5' exonuclease.</text>
</comment>
<dbReference type="GO" id="GO:0003677">
    <property type="term" value="F:DNA binding"/>
    <property type="evidence" value="ECO:0007669"/>
    <property type="project" value="InterPro"/>
</dbReference>
<dbReference type="Proteomes" id="UP001242342">
    <property type="component" value="Unassembled WGS sequence"/>
</dbReference>
<evidence type="ECO:0000313" key="5">
    <source>
        <dbReference type="EMBL" id="PHN98622.1"/>
    </source>
</evidence>
<dbReference type="InterPro" id="IPR035901">
    <property type="entry name" value="GIY-YIG_endonuc_sf"/>
</dbReference>
<dbReference type="NCBIfam" id="TIGR00573">
    <property type="entry name" value="dnaq"/>
    <property type="match status" value="1"/>
</dbReference>
<name>A0A2G1BX49_9FLAO</name>
<dbReference type="Gene3D" id="3.30.420.10">
    <property type="entry name" value="Ribonuclease H-like superfamily/Ribonuclease H"/>
    <property type="match status" value="1"/>
</dbReference>
<comment type="caution">
    <text evidence="5">The sequence shown here is derived from an EMBL/GenBank/DDBJ whole genome shotgun (WGS) entry which is preliminary data.</text>
</comment>
<gene>
    <name evidence="5" type="ORF">CSC81_03780</name>
    <name evidence="4" type="ORF">Q8W23_04175</name>
</gene>
<dbReference type="SUPFAM" id="SSF53098">
    <property type="entry name" value="Ribonuclease H-like"/>
    <property type="match status" value="1"/>
</dbReference>
<dbReference type="InterPro" id="IPR012337">
    <property type="entry name" value="RNaseH-like_sf"/>
</dbReference>
<dbReference type="CDD" id="cd06127">
    <property type="entry name" value="DEDDh"/>
    <property type="match status" value="1"/>
</dbReference>
<feature type="domain" description="Exonuclease" evidence="3">
    <location>
        <begin position="1"/>
        <end position="166"/>
    </location>
</feature>
<sequence length="365" mass="42663">MYAILDIETTGGKYNEEGITEIAIYKYDGHQVVDQFISLVNPERDIQEFVVKLTGINNKMLRNAPKFYEVAKRIVEITQDCFIVAHNANFDYRILRTEFDRLGYKYKRNTLCTVTLSKKLIPESPSHSLGKLCKFLGIPMSDRHRATGDALATVQLFKLLIDKDVEKNIIQQSIKYFDNRHEKFRIQRILDSLPEKEGVFYVHNHEGTIIFVGRGKNIKQETNKLFLKETRKALKVIKRVARVSYEETGNMLFTRLKYHLELEKLRPKYNIIRKRKITDKSFNHDNMLIIDKGRAPEEHAVILIEKNEVVGYTYTNLAFQENQLSILKSMLTPIEHKELAKTIIKNYLLKNKVSKIVRLQVENNL</sequence>
<dbReference type="GO" id="GO:0045004">
    <property type="term" value="P:DNA replication proofreading"/>
    <property type="evidence" value="ECO:0007669"/>
    <property type="project" value="TreeGrafter"/>
</dbReference>
<dbReference type="PANTHER" id="PTHR30231:SF41">
    <property type="entry name" value="DNA POLYMERASE III SUBUNIT EPSILON"/>
    <property type="match status" value="1"/>
</dbReference>
<evidence type="ECO:0000259" key="3">
    <source>
        <dbReference type="SMART" id="SM00479"/>
    </source>
</evidence>
<dbReference type="GO" id="GO:0008408">
    <property type="term" value="F:3'-5' exonuclease activity"/>
    <property type="evidence" value="ECO:0007669"/>
    <property type="project" value="TreeGrafter"/>
</dbReference>
<keyword evidence="4" id="KW-0378">Hydrolase</keyword>